<evidence type="ECO:0000313" key="4">
    <source>
        <dbReference type="Proteomes" id="UP001175226"/>
    </source>
</evidence>
<dbReference type="Proteomes" id="UP001175226">
    <property type="component" value="Unassembled WGS sequence"/>
</dbReference>
<dbReference type="EMBL" id="JAUEPT010000021">
    <property type="protein sequence ID" value="KAK0443721.1"/>
    <property type="molecule type" value="Genomic_DNA"/>
</dbReference>
<evidence type="ECO:0000313" key="3">
    <source>
        <dbReference type="EMBL" id="KAK0443721.1"/>
    </source>
</evidence>
<feature type="compositionally biased region" description="Low complexity" evidence="1">
    <location>
        <begin position="69"/>
        <end position="83"/>
    </location>
</feature>
<feature type="region of interest" description="Disordered" evidence="1">
    <location>
        <begin position="69"/>
        <end position="96"/>
    </location>
</feature>
<reference evidence="2" key="1">
    <citation type="submission" date="2023-06" db="EMBL/GenBank/DDBJ databases">
        <authorList>
            <consortium name="Lawrence Berkeley National Laboratory"/>
            <person name="Ahrendt S."/>
            <person name="Sahu N."/>
            <person name="Indic B."/>
            <person name="Wong-Bajracharya J."/>
            <person name="Merenyi Z."/>
            <person name="Ke H.-M."/>
            <person name="Monk M."/>
            <person name="Kocsube S."/>
            <person name="Drula E."/>
            <person name="Lipzen A."/>
            <person name="Balint B."/>
            <person name="Henrissat B."/>
            <person name="Andreopoulos B."/>
            <person name="Martin F.M."/>
            <person name="Harder C.B."/>
            <person name="Rigling D."/>
            <person name="Ford K.L."/>
            <person name="Foster G.D."/>
            <person name="Pangilinan J."/>
            <person name="Papanicolaou A."/>
            <person name="Barry K."/>
            <person name="LaButti K."/>
            <person name="Viragh M."/>
            <person name="Koriabine M."/>
            <person name="Yan M."/>
            <person name="Riley R."/>
            <person name="Champramary S."/>
            <person name="Plett K.L."/>
            <person name="Tsai I.J."/>
            <person name="Slot J."/>
            <person name="Sipos G."/>
            <person name="Plett J."/>
            <person name="Nagy L.G."/>
            <person name="Grigoriev I.V."/>
        </authorList>
    </citation>
    <scope>NUCLEOTIDE SEQUENCE</scope>
    <source>
        <strain evidence="2">FPL87.14</strain>
    </source>
</reference>
<proteinExistence type="predicted"/>
<feature type="region of interest" description="Disordered" evidence="1">
    <location>
        <begin position="1"/>
        <end position="39"/>
    </location>
</feature>
<evidence type="ECO:0000313" key="2">
    <source>
        <dbReference type="EMBL" id="KAK0435045.1"/>
    </source>
</evidence>
<name>A0AA39J3Z0_9AGAR</name>
<accession>A0AA39J3Z0</accession>
<feature type="compositionally biased region" description="Polar residues" evidence="1">
    <location>
        <begin position="1"/>
        <end position="14"/>
    </location>
</feature>
<feature type="non-terminal residue" evidence="2">
    <location>
        <position position="211"/>
    </location>
</feature>
<comment type="caution">
    <text evidence="2">The sequence shown here is derived from an EMBL/GenBank/DDBJ whole genome shotgun (WGS) entry which is preliminary data.</text>
</comment>
<dbReference type="EMBL" id="JAUEPT010000066">
    <property type="protein sequence ID" value="KAK0435045.1"/>
    <property type="molecule type" value="Genomic_DNA"/>
</dbReference>
<evidence type="ECO:0000256" key="1">
    <source>
        <dbReference type="SAM" id="MobiDB-lite"/>
    </source>
</evidence>
<dbReference type="AlphaFoldDB" id="A0AA39J3Z0"/>
<protein>
    <submittedName>
        <fullName evidence="2">Uncharacterized protein</fullName>
    </submittedName>
</protein>
<feature type="region of interest" description="Disordered" evidence="1">
    <location>
        <begin position="182"/>
        <end position="211"/>
    </location>
</feature>
<sequence length="211" mass="22365">MQEPYTDSNTSPLDASSFLLHDAGGWIPPPQSSSGSGAPVPLFIPHAPIPVPAGKSPYWGLPSLLGSPDDSSGSSLNTSNSDPKSSALPLQGTAPIYGPFQGAHNPSVAYIPPPPPSQLSQIIYNSPFYFHGLLQNNSKIAGVSVSSIFNPYFIPEPSRDWPQDLSGQKILNMPVGPMPYGYPPSLDTPHAVPSETTNRPELLSPRSGVRK</sequence>
<organism evidence="2 4">
    <name type="scientific">Armillaria borealis</name>
    <dbReference type="NCBI Taxonomy" id="47425"/>
    <lineage>
        <taxon>Eukaryota</taxon>
        <taxon>Fungi</taxon>
        <taxon>Dikarya</taxon>
        <taxon>Basidiomycota</taxon>
        <taxon>Agaricomycotina</taxon>
        <taxon>Agaricomycetes</taxon>
        <taxon>Agaricomycetidae</taxon>
        <taxon>Agaricales</taxon>
        <taxon>Marasmiineae</taxon>
        <taxon>Physalacriaceae</taxon>
        <taxon>Armillaria</taxon>
    </lineage>
</organism>
<keyword evidence="4" id="KW-1185">Reference proteome</keyword>
<gene>
    <name evidence="3" type="ORF">EV421DRAFT_2035181</name>
    <name evidence="2" type="ORF">EV421DRAFT_2039338</name>
</gene>